<evidence type="ECO:0000313" key="2">
    <source>
        <dbReference type="EMBL" id="MTV56510.1"/>
    </source>
</evidence>
<protein>
    <submittedName>
        <fullName evidence="2">SH3 domain-containing protein</fullName>
    </submittedName>
</protein>
<organism evidence="2 3">
    <name type="scientific">Pseudoduganella buxea</name>
    <dbReference type="NCBI Taxonomy" id="1949069"/>
    <lineage>
        <taxon>Bacteria</taxon>
        <taxon>Pseudomonadati</taxon>
        <taxon>Pseudomonadota</taxon>
        <taxon>Betaproteobacteria</taxon>
        <taxon>Burkholderiales</taxon>
        <taxon>Oxalobacteraceae</taxon>
        <taxon>Telluria group</taxon>
        <taxon>Pseudoduganella</taxon>
    </lineage>
</organism>
<dbReference type="Proteomes" id="UP000430634">
    <property type="component" value="Unassembled WGS sequence"/>
</dbReference>
<comment type="caution">
    <text evidence="2">The sequence shown here is derived from an EMBL/GenBank/DDBJ whole genome shotgun (WGS) entry which is preliminary data.</text>
</comment>
<proteinExistence type="predicted"/>
<keyword evidence="1" id="KW-1133">Transmembrane helix</keyword>
<keyword evidence="1" id="KW-0472">Membrane</keyword>
<name>A0A6I3T4A4_9BURK</name>
<reference evidence="2 3" key="1">
    <citation type="submission" date="2019-11" db="EMBL/GenBank/DDBJ databases">
        <title>Type strains purchased from KCTC, JCM and DSMZ.</title>
        <authorList>
            <person name="Lu H."/>
        </authorList>
    </citation>
    <scope>NUCLEOTIDE SEQUENCE [LARGE SCALE GENOMIC DNA]</scope>
    <source>
        <strain evidence="2 3">KCTC 52429</strain>
    </source>
</reference>
<dbReference type="AlphaFoldDB" id="A0A6I3T4A4"/>
<evidence type="ECO:0000313" key="3">
    <source>
        <dbReference type="Proteomes" id="UP000430634"/>
    </source>
</evidence>
<gene>
    <name evidence="2" type="ORF">GM672_27770</name>
</gene>
<feature type="non-terminal residue" evidence="2">
    <location>
        <position position="47"/>
    </location>
</feature>
<sequence length="47" mass="5086">MLQAGHGAPAYLLALAITLVLAAFLTPRRWWRRPTARGLAVLGAGTW</sequence>
<evidence type="ECO:0000256" key="1">
    <source>
        <dbReference type="SAM" id="Phobius"/>
    </source>
</evidence>
<feature type="transmembrane region" description="Helical" evidence="1">
    <location>
        <begin position="6"/>
        <end position="25"/>
    </location>
</feature>
<keyword evidence="1" id="KW-0812">Transmembrane</keyword>
<accession>A0A6I3T4A4</accession>
<dbReference type="EMBL" id="WNKZ01000230">
    <property type="protein sequence ID" value="MTV56510.1"/>
    <property type="molecule type" value="Genomic_DNA"/>
</dbReference>